<keyword evidence="7" id="KW-1185">Reference proteome</keyword>
<feature type="domain" description="HTH araC/xylS-type" evidence="5">
    <location>
        <begin position="254"/>
        <end position="362"/>
    </location>
</feature>
<keyword evidence="4" id="KW-0472">Membrane</keyword>
<dbReference type="Proteomes" id="UP001206572">
    <property type="component" value="Unassembled WGS sequence"/>
</dbReference>
<dbReference type="InterPro" id="IPR018060">
    <property type="entry name" value="HTH_AraC"/>
</dbReference>
<feature type="transmembrane region" description="Helical" evidence="4">
    <location>
        <begin position="177"/>
        <end position="198"/>
    </location>
</feature>
<dbReference type="RefSeq" id="WP_258826830.1">
    <property type="nucleotide sequence ID" value="NZ_JANUHA010000003.1"/>
</dbReference>
<dbReference type="Gene3D" id="1.10.10.60">
    <property type="entry name" value="Homeodomain-like"/>
    <property type="match status" value="2"/>
</dbReference>
<feature type="transmembrane region" description="Helical" evidence="4">
    <location>
        <begin position="69"/>
        <end position="88"/>
    </location>
</feature>
<dbReference type="InterPro" id="IPR009057">
    <property type="entry name" value="Homeodomain-like_sf"/>
</dbReference>
<feature type="transmembrane region" description="Helical" evidence="4">
    <location>
        <begin position="100"/>
        <end position="118"/>
    </location>
</feature>
<feature type="transmembrane region" description="Helical" evidence="4">
    <location>
        <begin position="6"/>
        <end position="27"/>
    </location>
</feature>
<evidence type="ECO:0000313" key="6">
    <source>
        <dbReference type="EMBL" id="MCS0595777.1"/>
    </source>
</evidence>
<keyword evidence="4" id="KW-1133">Transmembrane helix</keyword>
<dbReference type="InterPro" id="IPR018062">
    <property type="entry name" value="HTH_AraC-typ_CS"/>
</dbReference>
<accession>A0ABT2AHR6</accession>
<proteinExistence type="predicted"/>
<dbReference type="SMART" id="SM00342">
    <property type="entry name" value="HTH_ARAC"/>
    <property type="match status" value="1"/>
</dbReference>
<dbReference type="PANTHER" id="PTHR43280">
    <property type="entry name" value="ARAC-FAMILY TRANSCRIPTIONAL REGULATOR"/>
    <property type="match status" value="1"/>
</dbReference>
<keyword evidence="2" id="KW-0238">DNA-binding</keyword>
<protein>
    <submittedName>
        <fullName evidence="6">Helix-turn-helix domain-containing protein</fullName>
    </submittedName>
</protein>
<evidence type="ECO:0000256" key="4">
    <source>
        <dbReference type="SAM" id="Phobius"/>
    </source>
</evidence>
<evidence type="ECO:0000259" key="5">
    <source>
        <dbReference type="PROSITE" id="PS01124"/>
    </source>
</evidence>
<gene>
    <name evidence="6" type="ORF">NX780_05390</name>
</gene>
<dbReference type="EMBL" id="JANUHA010000003">
    <property type="protein sequence ID" value="MCS0595777.1"/>
    <property type="molecule type" value="Genomic_DNA"/>
</dbReference>
<comment type="caution">
    <text evidence="6">The sequence shown here is derived from an EMBL/GenBank/DDBJ whole genome shotgun (WGS) entry which is preliminary data.</text>
</comment>
<feature type="transmembrane region" description="Helical" evidence="4">
    <location>
        <begin position="39"/>
        <end position="63"/>
    </location>
</feature>
<dbReference type="Pfam" id="PF12833">
    <property type="entry name" value="HTH_18"/>
    <property type="match status" value="1"/>
</dbReference>
<dbReference type="PROSITE" id="PS01124">
    <property type="entry name" value="HTH_ARAC_FAMILY_2"/>
    <property type="match status" value="1"/>
</dbReference>
<dbReference type="SUPFAM" id="SSF46689">
    <property type="entry name" value="Homeodomain-like"/>
    <property type="match status" value="1"/>
</dbReference>
<dbReference type="PROSITE" id="PS00041">
    <property type="entry name" value="HTH_ARAC_FAMILY_1"/>
    <property type="match status" value="1"/>
</dbReference>
<evidence type="ECO:0000256" key="1">
    <source>
        <dbReference type="ARBA" id="ARBA00023015"/>
    </source>
</evidence>
<keyword evidence="4" id="KW-0812">Transmembrane</keyword>
<sequence length="373" mass="40524">MLTTILSGLFLLAIGQGLFLAAVLALLGTRRPEVRAANGLLAALMLLCVAVVGHAWLGIAGLYPAWPHSALAVLPLGFATGPLLYLYLSRILHDRPLGRRAWLHFLPFVLVTLALLPFYLQPASAKLAWMRSLDGPPWYAGLAAIAKLLIFLAYLRGCYRLLKGADGNPLAPGLRRLLGIWLVGGLLSMLALALEFVLPVSADVVGALVLLYFLYATAYLAIRQPLGYRPPVPEPAPEPKPRYGDRLLPDSERGAFLVRLEACMKNEQPWRNGELKLEELAERLALSAHELSQLINGACGVNFQDYLNGYRVVALKEALRDPARAGHTILDLAMDSGFNSKSALNRVFKAHTGITPGEYRRQGRGEEGAPAGA</sequence>
<evidence type="ECO:0000256" key="3">
    <source>
        <dbReference type="ARBA" id="ARBA00023163"/>
    </source>
</evidence>
<feature type="transmembrane region" description="Helical" evidence="4">
    <location>
        <begin position="204"/>
        <end position="222"/>
    </location>
</feature>
<keyword evidence="3" id="KW-0804">Transcription</keyword>
<evidence type="ECO:0000313" key="7">
    <source>
        <dbReference type="Proteomes" id="UP001206572"/>
    </source>
</evidence>
<evidence type="ECO:0000256" key="2">
    <source>
        <dbReference type="ARBA" id="ARBA00023125"/>
    </source>
</evidence>
<name>A0ABT2AHR6_9BURK</name>
<reference evidence="6 7" key="1">
    <citation type="submission" date="2022-08" db="EMBL/GenBank/DDBJ databases">
        <title>Reclassification of Massilia species as members of the genera Telluria, Duganella, Pseudoduganella, Mokoshia gen. nov. and Zemynaea gen. nov. using orthogonal and non-orthogonal genome-based approaches.</title>
        <authorList>
            <person name="Bowman J.P."/>
        </authorList>
    </citation>
    <scope>NUCLEOTIDE SEQUENCE [LARGE SCALE GENOMIC DNA]</scope>
    <source>
        <strain evidence="6 7">JCM 31661</strain>
    </source>
</reference>
<organism evidence="6 7">
    <name type="scientific">Massilia agri</name>
    <dbReference type="NCBI Taxonomy" id="1886785"/>
    <lineage>
        <taxon>Bacteria</taxon>
        <taxon>Pseudomonadati</taxon>
        <taxon>Pseudomonadota</taxon>
        <taxon>Betaproteobacteria</taxon>
        <taxon>Burkholderiales</taxon>
        <taxon>Oxalobacteraceae</taxon>
        <taxon>Telluria group</taxon>
        <taxon>Massilia</taxon>
    </lineage>
</organism>
<keyword evidence="1" id="KW-0805">Transcription regulation</keyword>
<feature type="transmembrane region" description="Helical" evidence="4">
    <location>
        <begin position="138"/>
        <end position="156"/>
    </location>
</feature>
<dbReference type="PANTHER" id="PTHR43280:SF29">
    <property type="entry name" value="ARAC-FAMILY TRANSCRIPTIONAL REGULATOR"/>
    <property type="match status" value="1"/>
</dbReference>